<accession>A0A8J4Q0L4</accession>
<dbReference type="EMBL" id="AJWJ01000043">
    <property type="protein sequence ID" value="KAF2076970.1"/>
    <property type="molecule type" value="Genomic_DNA"/>
</dbReference>
<dbReference type="AlphaFoldDB" id="A0A8J4Q0L4"/>
<protein>
    <submittedName>
        <fullName evidence="1">Uncharacterized protein</fullName>
    </submittedName>
</protein>
<evidence type="ECO:0000313" key="1">
    <source>
        <dbReference type="EMBL" id="KAF2076970.1"/>
    </source>
</evidence>
<keyword evidence="2" id="KW-1185">Reference proteome</keyword>
<evidence type="ECO:0000313" key="2">
    <source>
        <dbReference type="Proteomes" id="UP000695562"/>
    </source>
</evidence>
<dbReference type="Proteomes" id="UP000695562">
    <property type="component" value="Unassembled WGS sequence"/>
</dbReference>
<proteinExistence type="predicted"/>
<organism evidence="1 2">
    <name type="scientific">Polysphondylium violaceum</name>
    <dbReference type="NCBI Taxonomy" id="133409"/>
    <lineage>
        <taxon>Eukaryota</taxon>
        <taxon>Amoebozoa</taxon>
        <taxon>Evosea</taxon>
        <taxon>Eumycetozoa</taxon>
        <taxon>Dictyostelia</taxon>
        <taxon>Dictyosteliales</taxon>
        <taxon>Dictyosteliaceae</taxon>
        <taxon>Polysphondylium</taxon>
    </lineage>
</organism>
<name>A0A8J4Q0L4_9MYCE</name>
<reference evidence="1" key="1">
    <citation type="submission" date="2020-01" db="EMBL/GenBank/DDBJ databases">
        <title>Development of genomics and gene disruption for Polysphondylium violaceum indicates a role for the polyketide synthase stlB in stalk morphogenesis.</title>
        <authorList>
            <person name="Narita B."/>
            <person name="Kawabe Y."/>
            <person name="Kin K."/>
            <person name="Saito T."/>
            <person name="Gibbs R."/>
            <person name="Kuspa A."/>
            <person name="Muzny D."/>
            <person name="Queller D."/>
            <person name="Richards S."/>
            <person name="Strassman J."/>
            <person name="Sucgang R."/>
            <person name="Worley K."/>
            <person name="Schaap P."/>
        </authorList>
    </citation>
    <scope>NUCLEOTIDE SEQUENCE</scope>
    <source>
        <strain evidence="1">QSvi11</strain>
    </source>
</reference>
<comment type="caution">
    <text evidence="1">The sequence shown here is derived from an EMBL/GenBank/DDBJ whole genome shotgun (WGS) entry which is preliminary data.</text>
</comment>
<sequence>MIIFSDIIISHILNFYVNPTIFPHYFFSSSGPVLVNQITLFNLFNLSLVCKKWARVIVPSLSYPPYTINDPADLMILYRLKEKKISLSDIHLTIEHTDIDVERLRSLQDNVTSLWCQEDALANREFLYYNNCSNIELYYDDEILAKEKDFQEISSVLVKKQHERNTVRPLQSLLISLHNPVSIDEAGLLQFINLMKPKEMHFESTICFTFLKNIGYLARAPCLDQLLMDNITVSLVECGDLIKFNQTIKTISMFEISVENVTNYSQIDVSFINNLLERDKVILCFNLFIKFSKCFATLESFNSLFSNNKTLTSFGCNITASATDKLLAPIKNACVRNLSIMSSNHLIFKNSTFDSLKTLMLNDIDFSFTDTFFKSTLIPSSLTNISIHSLAQIYDKKVDYCLLPFFDSCKNLISFSISGYNESRDQEKLFKDLFESINNHRCIEKLTLYLTFIEEKFINQLIKSNHPSLKNLKVRIKEGTKDFSMILDPLVYNTSLQCCQIENFSNHSQGLNPVDFIIDILNKNKSLVSLKLNYQRTSSIGDYDSKQSTVETLVNSIRHNLTLKSLNLPFWFMDNPKIIKAMASNSIICK</sequence>
<gene>
    <name evidence="1" type="ORF">CYY_001746</name>
</gene>